<protein>
    <submittedName>
        <fullName evidence="1">Uncharacterized protein</fullName>
    </submittedName>
</protein>
<organism evidence="1 2">
    <name type="scientific">Araneus ventricosus</name>
    <name type="common">Orbweaver spider</name>
    <name type="synonym">Epeira ventricosa</name>
    <dbReference type="NCBI Taxonomy" id="182803"/>
    <lineage>
        <taxon>Eukaryota</taxon>
        <taxon>Metazoa</taxon>
        <taxon>Ecdysozoa</taxon>
        <taxon>Arthropoda</taxon>
        <taxon>Chelicerata</taxon>
        <taxon>Arachnida</taxon>
        <taxon>Araneae</taxon>
        <taxon>Araneomorphae</taxon>
        <taxon>Entelegynae</taxon>
        <taxon>Araneoidea</taxon>
        <taxon>Araneidae</taxon>
        <taxon>Araneus</taxon>
    </lineage>
</organism>
<dbReference type="EMBL" id="BGPR01000693">
    <property type="protein sequence ID" value="GBM31882.1"/>
    <property type="molecule type" value="Genomic_DNA"/>
</dbReference>
<dbReference type="AlphaFoldDB" id="A0A4Y2ERL3"/>
<gene>
    <name evidence="1" type="ORF">AVEN_183288_1</name>
</gene>
<evidence type="ECO:0000313" key="1">
    <source>
        <dbReference type="EMBL" id="GBM31882.1"/>
    </source>
</evidence>
<sequence>MTPYPSPPTGIVNLSFRYTHTTTATTIQNTPFSFSISLPLTLTTRGQDVELRSKSHPSVTEAFQGNGQCVQTDRNTDQVVMLRLQKRMEFFAIISSLHFHDKPEFINLFNQKSHELNQRAVIGL</sequence>
<comment type="caution">
    <text evidence="1">The sequence shown here is derived from an EMBL/GenBank/DDBJ whole genome shotgun (WGS) entry which is preliminary data.</text>
</comment>
<proteinExistence type="predicted"/>
<reference evidence="1 2" key="1">
    <citation type="journal article" date="2019" name="Sci. Rep.">
        <title>Orb-weaving spider Araneus ventricosus genome elucidates the spidroin gene catalogue.</title>
        <authorList>
            <person name="Kono N."/>
            <person name="Nakamura H."/>
            <person name="Ohtoshi R."/>
            <person name="Moran D.A.P."/>
            <person name="Shinohara A."/>
            <person name="Yoshida Y."/>
            <person name="Fujiwara M."/>
            <person name="Mori M."/>
            <person name="Tomita M."/>
            <person name="Arakawa K."/>
        </authorList>
    </citation>
    <scope>NUCLEOTIDE SEQUENCE [LARGE SCALE GENOMIC DNA]</scope>
</reference>
<keyword evidence="2" id="KW-1185">Reference proteome</keyword>
<name>A0A4Y2ERL3_ARAVE</name>
<dbReference type="Proteomes" id="UP000499080">
    <property type="component" value="Unassembled WGS sequence"/>
</dbReference>
<accession>A0A4Y2ERL3</accession>
<evidence type="ECO:0000313" key="2">
    <source>
        <dbReference type="Proteomes" id="UP000499080"/>
    </source>
</evidence>